<evidence type="ECO:0000256" key="2">
    <source>
        <dbReference type="SAM" id="SignalP"/>
    </source>
</evidence>
<protein>
    <recommendedName>
        <fullName evidence="3">Glycoside hydrolase 131 catalytic N-terminal domain-containing protein</fullName>
    </recommendedName>
</protein>
<evidence type="ECO:0000313" key="5">
    <source>
        <dbReference type="Proteomes" id="UP000184188"/>
    </source>
</evidence>
<sequence>MRLCFLFVSPCLAGSVLWSGIFNSTATVEDFDLWSWSNEIEPWQWYIHGTGNTSEYLGLSADYKNPAASDAQGLRITIDGTSFWEDQTMERSELIPQTAEDLGAGHLYYHFSLSTATTNAPNASFEHQIAFFESAFTELQYGLEDGASGTSDNTLRWLAGGETYWSVQLEAGNWYNFAYDINFDNQTVGLWASNNSDPLVLVVDAVAVTASSNSEDWHVGELRLPNGGVNSAAEDWFWSGIYIEEAPLNTEIGSASAAASTTAASASTASTSSATSVATSTSTTAPTTSTTSTTSVSSTTIPVSTEPASTSVPTSVSTSVPSAVSSSTTVAEISTTVVSTSESSAVATATPTEVSVSTSTEVSVATPTAVSISTATASSSTATSTASTSTVLPIPSGSASQILSELHAMLTSLLSRAGVHARDFNGH</sequence>
<dbReference type="VEuPathDB" id="FungiDB:ASPZODRAFT_99088"/>
<keyword evidence="5" id="KW-1185">Reference proteome</keyword>
<name>A0A1L9SDD7_9EURO</name>
<dbReference type="Pfam" id="PF18271">
    <property type="entry name" value="GH131_N"/>
    <property type="match status" value="1"/>
</dbReference>
<dbReference type="PANTHER" id="PTHR34612:SF6">
    <property type="entry name" value="GLYCOSIDE HYDROLASE 131 CATALYTIC N-TERMINAL DOMAIN-CONTAINING PROTEIN"/>
    <property type="match status" value="1"/>
</dbReference>
<reference evidence="5" key="1">
    <citation type="journal article" date="2017" name="Genome Biol.">
        <title>Comparative genomics reveals high biological diversity and specific adaptations in the industrially and medically important fungal genus Aspergillus.</title>
        <authorList>
            <person name="de Vries R.P."/>
            <person name="Riley R."/>
            <person name="Wiebenga A."/>
            <person name="Aguilar-Osorio G."/>
            <person name="Amillis S."/>
            <person name="Uchima C.A."/>
            <person name="Anderluh G."/>
            <person name="Asadollahi M."/>
            <person name="Askin M."/>
            <person name="Barry K."/>
            <person name="Battaglia E."/>
            <person name="Bayram O."/>
            <person name="Benocci T."/>
            <person name="Braus-Stromeyer S.A."/>
            <person name="Caldana C."/>
            <person name="Canovas D."/>
            <person name="Cerqueira G.C."/>
            <person name="Chen F."/>
            <person name="Chen W."/>
            <person name="Choi C."/>
            <person name="Clum A."/>
            <person name="Dos Santos R.A."/>
            <person name="Damasio A.R."/>
            <person name="Diallinas G."/>
            <person name="Emri T."/>
            <person name="Fekete E."/>
            <person name="Flipphi M."/>
            <person name="Freyberg S."/>
            <person name="Gallo A."/>
            <person name="Gournas C."/>
            <person name="Habgood R."/>
            <person name="Hainaut M."/>
            <person name="Harispe M.L."/>
            <person name="Henrissat B."/>
            <person name="Hilden K.S."/>
            <person name="Hope R."/>
            <person name="Hossain A."/>
            <person name="Karabika E."/>
            <person name="Karaffa L."/>
            <person name="Karanyi Z."/>
            <person name="Krasevec N."/>
            <person name="Kuo A."/>
            <person name="Kusch H."/>
            <person name="LaButti K."/>
            <person name="Lagendijk E.L."/>
            <person name="Lapidus A."/>
            <person name="Levasseur A."/>
            <person name="Lindquist E."/>
            <person name="Lipzen A."/>
            <person name="Logrieco A.F."/>
            <person name="MacCabe A."/>
            <person name="Maekelae M.R."/>
            <person name="Malavazi I."/>
            <person name="Melin P."/>
            <person name="Meyer V."/>
            <person name="Mielnichuk N."/>
            <person name="Miskei M."/>
            <person name="Molnar A.P."/>
            <person name="Mule G."/>
            <person name="Ngan C.Y."/>
            <person name="Orejas M."/>
            <person name="Orosz E."/>
            <person name="Ouedraogo J.P."/>
            <person name="Overkamp K.M."/>
            <person name="Park H.-S."/>
            <person name="Perrone G."/>
            <person name="Piumi F."/>
            <person name="Punt P.J."/>
            <person name="Ram A.F."/>
            <person name="Ramon A."/>
            <person name="Rauscher S."/>
            <person name="Record E."/>
            <person name="Riano-Pachon D.M."/>
            <person name="Robert V."/>
            <person name="Roehrig J."/>
            <person name="Ruller R."/>
            <person name="Salamov A."/>
            <person name="Salih N.S."/>
            <person name="Samson R.A."/>
            <person name="Sandor E."/>
            <person name="Sanguinetti M."/>
            <person name="Schuetze T."/>
            <person name="Sepcic K."/>
            <person name="Shelest E."/>
            <person name="Sherlock G."/>
            <person name="Sophianopoulou V."/>
            <person name="Squina F.M."/>
            <person name="Sun H."/>
            <person name="Susca A."/>
            <person name="Todd R.B."/>
            <person name="Tsang A."/>
            <person name="Unkles S.E."/>
            <person name="van de Wiele N."/>
            <person name="van Rossen-Uffink D."/>
            <person name="Oliveira J.V."/>
            <person name="Vesth T.C."/>
            <person name="Visser J."/>
            <person name="Yu J.-H."/>
            <person name="Zhou M."/>
            <person name="Andersen M.R."/>
            <person name="Archer D.B."/>
            <person name="Baker S.E."/>
            <person name="Benoit I."/>
            <person name="Brakhage A.A."/>
            <person name="Braus G.H."/>
            <person name="Fischer R."/>
            <person name="Frisvad J.C."/>
            <person name="Goldman G.H."/>
            <person name="Houbraken J."/>
            <person name="Oakley B."/>
            <person name="Pocsi I."/>
            <person name="Scazzocchio C."/>
            <person name="Seiboth B."/>
            <person name="vanKuyk P.A."/>
            <person name="Wortman J."/>
            <person name="Dyer P.S."/>
            <person name="Grigoriev I.V."/>
        </authorList>
    </citation>
    <scope>NUCLEOTIDE SEQUENCE [LARGE SCALE GENOMIC DNA]</scope>
    <source>
        <strain evidence="5">CBS 506.65</strain>
    </source>
</reference>
<accession>A0A1L9SDD7</accession>
<dbReference type="Proteomes" id="UP000184188">
    <property type="component" value="Unassembled WGS sequence"/>
</dbReference>
<dbReference type="RefSeq" id="XP_022579740.1">
    <property type="nucleotide sequence ID" value="XM_022730601.1"/>
</dbReference>
<dbReference type="Gene3D" id="2.60.120.1160">
    <property type="match status" value="1"/>
</dbReference>
<feature type="signal peptide" evidence="2">
    <location>
        <begin position="1"/>
        <end position="18"/>
    </location>
</feature>
<proteinExistence type="predicted"/>
<feature type="chain" id="PRO_5012431301" description="Glycoside hydrolase 131 catalytic N-terminal domain-containing protein" evidence="2">
    <location>
        <begin position="19"/>
        <end position="427"/>
    </location>
</feature>
<feature type="domain" description="Glycoside hydrolase 131 catalytic N-terminal" evidence="3">
    <location>
        <begin position="16"/>
        <end position="245"/>
    </location>
</feature>
<dbReference type="GeneID" id="34617065"/>
<feature type="region of interest" description="Disordered" evidence="1">
    <location>
        <begin position="268"/>
        <end position="325"/>
    </location>
</feature>
<dbReference type="STRING" id="1073090.A0A1L9SDD7"/>
<gene>
    <name evidence="4" type="ORF">ASPZODRAFT_99088</name>
</gene>
<evidence type="ECO:0000313" key="4">
    <source>
        <dbReference type="EMBL" id="OJJ45230.1"/>
    </source>
</evidence>
<dbReference type="PANTHER" id="PTHR34612">
    <property type="entry name" value="GH131_N DOMAIN-CONTAINING PROTEIN"/>
    <property type="match status" value="1"/>
</dbReference>
<dbReference type="InterPro" id="IPR041524">
    <property type="entry name" value="GH131_N"/>
</dbReference>
<evidence type="ECO:0000256" key="1">
    <source>
        <dbReference type="SAM" id="MobiDB-lite"/>
    </source>
</evidence>
<dbReference type="EMBL" id="KV878345">
    <property type="protein sequence ID" value="OJJ45230.1"/>
    <property type="molecule type" value="Genomic_DNA"/>
</dbReference>
<evidence type="ECO:0000259" key="3">
    <source>
        <dbReference type="Pfam" id="PF18271"/>
    </source>
</evidence>
<dbReference type="OrthoDB" id="120072at2759"/>
<keyword evidence="2" id="KW-0732">Signal</keyword>
<dbReference type="AlphaFoldDB" id="A0A1L9SDD7"/>
<organism evidence="4 5">
    <name type="scientific">Penicilliopsis zonata CBS 506.65</name>
    <dbReference type="NCBI Taxonomy" id="1073090"/>
    <lineage>
        <taxon>Eukaryota</taxon>
        <taxon>Fungi</taxon>
        <taxon>Dikarya</taxon>
        <taxon>Ascomycota</taxon>
        <taxon>Pezizomycotina</taxon>
        <taxon>Eurotiomycetes</taxon>
        <taxon>Eurotiomycetidae</taxon>
        <taxon>Eurotiales</taxon>
        <taxon>Aspergillaceae</taxon>
        <taxon>Penicilliopsis</taxon>
    </lineage>
</organism>